<keyword evidence="4 5" id="KW-0411">Iron-sulfur</keyword>
<keyword evidence="1 5" id="KW-0949">S-adenosyl-L-methionine</keyword>
<dbReference type="PANTHER" id="PTHR43726:SF1">
    <property type="entry name" value="BIOTIN SYNTHASE"/>
    <property type="match status" value="1"/>
</dbReference>
<dbReference type="NCBIfam" id="TIGR03956">
    <property type="entry name" value="rSAM_HydE"/>
    <property type="match status" value="1"/>
</dbReference>
<feature type="binding site" evidence="5">
    <location>
        <position position="54"/>
    </location>
    <ligand>
        <name>[4Fe-4S] cluster</name>
        <dbReference type="ChEBI" id="CHEBI:49883"/>
        <note>4Fe-4S-S-AdoMet</note>
    </ligand>
</feature>
<dbReference type="PIRSF" id="PIRSF004762">
    <property type="entry name" value="CHP00423"/>
    <property type="match status" value="1"/>
</dbReference>
<feature type="binding site" evidence="6">
    <location>
        <position position="171"/>
    </location>
    <ligand>
        <name>S-adenosyl-L-methionine</name>
        <dbReference type="ChEBI" id="CHEBI:59789"/>
    </ligand>
</feature>
<dbReference type="GO" id="GO:0046872">
    <property type="term" value="F:metal ion binding"/>
    <property type="evidence" value="ECO:0007669"/>
    <property type="project" value="UniProtKB-KW"/>
</dbReference>
<dbReference type="PANTHER" id="PTHR43726">
    <property type="entry name" value="3-METHYLORNITHINE SYNTHASE"/>
    <property type="match status" value="1"/>
</dbReference>
<keyword evidence="2" id="KW-0479">Metal-binding</keyword>
<dbReference type="PaxDb" id="880073-Calab_1422"/>
<dbReference type="HOGENOM" id="CLU_033172_0_1_0"/>
<reference evidence="9 10" key="1">
    <citation type="submission" date="2011-09" db="EMBL/GenBank/DDBJ databases">
        <title>The permanent draft genome of Caldithrix abyssi DSM 13497.</title>
        <authorList>
            <consortium name="US DOE Joint Genome Institute (JGI-PGF)"/>
            <person name="Lucas S."/>
            <person name="Han J."/>
            <person name="Lapidus A."/>
            <person name="Bruce D."/>
            <person name="Goodwin L."/>
            <person name="Pitluck S."/>
            <person name="Peters L."/>
            <person name="Kyrpides N."/>
            <person name="Mavromatis K."/>
            <person name="Ivanova N."/>
            <person name="Mikhailova N."/>
            <person name="Chertkov O."/>
            <person name="Detter J.C."/>
            <person name="Tapia R."/>
            <person name="Han C."/>
            <person name="Land M."/>
            <person name="Hauser L."/>
            <person name="Markowitz V."/>
            <person name="Cheng J.-F."/>
            <person name="Hugenholtz P."/>
            <person name="Woyke T."/>
            <person name="Wu D."/>
            <person name="Spring S."/>
            <person name="Brambilla E."/>
            <person name="Klenk H.-P."/>
            <person name="Eisen J.A."/>
        </authorList>
    </citation>
    <scope>NUCLEOTIDE SEQUENCE [LARGE SCALE GENOMIC DNA]</scope>
    <source>
        <strain evidence="9 10">DSM 13497</strain>
    </source>
</reference>
<evidence type="ECO:0000256" key="3">
    <source>
        <dbReference type="ARBA" id="ARBA00023004"/>
    </source>
</evidence>
<dbReference type="AlphaFoldDB" id="H1XPR7"/>
<dbReference type="EMBL" id="CM001402">
    <property type="protein sequence ID" value="EHO41043.1"/>
    <property type="molecule type" value="Genomic_DNA"/>
</dbReference>
<feature type="binding site" evidence="5">
    <location>
        <position position="50"/>
    </location>
    <ligand>
        <name>[4Fe-4S] cluster</name>
        <dbReference type="ChEBI" id="CHEBI:49883"/>
        <note>4Fe-4S-S-AdoMet</note>
    </ligand>
</feature>
<dbReference type="EMBL" id="CP018099">
    <property type="protein sequence ID" value="APF20430.1"/>
    <property type="molecule type" value="Genomic_DNA"/>
</dbReference>
<evidence type="ECO:0000259" key="7">
    <source>
        <dbReference type="PROSITE" id="PS51918"/>
    </source>
</evidence>
<dbReference type="SUPFAM" id="SSF102114">
    <property type="entry name" value="Radical SAM enzymes"/>
    <property type="match status" value="1"/>
</dbReference>
<dbReference type="SFLD" id="SFLDG01060">
    <property type="entry name" value="BATS_domain_containing"/>
    <property type="match status" value="1"/>
</dbReference>
<gene>
    <name evidence="8" type="ORF">Cabys_3684</name>
    <name evidence="9" type="ORF">Calab_1422</name>
</gene>
<evidence type="ECO:0000313" key="11">
    <source>
        <dbReference type="Proteomes" id="UP000183868"/>
    </source>
</evidence>
<dbReference type="GO" id="GO:0051539">
    <property type="term" value="F:4 iron, 4 sulfur cluster binding"/>
    <property type="evidence" value="ECO:0007669"/>
    <property type="project" value="UniProtKB-KW"/>
</dbReference>
<evidence type="ECO:0000313" key="9">
    <source>
        <dbReference type="EMBL" id="EHO41043.1"/>
    </source>
</evidence>
<protein>
    <submittedName>
        <fullName evidence="8">Biotin synthase</fullName>
    </submittedName>
    <submittedName>
        <fullName evidence="9">Radical SAM domain protein</fullName>
    </submittedName>
</protein>
<organism evidence="9 10">
    <name type="scientific">Caldithrix abyssi DSM 13497</name>
    <dbReference type="NCBI Taxonomy" id="880073"/>
    <lineage>
        <taxon>Bacteria</taxon>
        <taxon>Pseudomonadati</taxon>
        <taxon>Calditrichota</taxon>
        <taxon>Calditrichia</taxon>
        <taxon>Calditrichales</taxon>
        <taxon>Calditrichaceae</taxon>
        <taxon>Caldithrix</taxon>
    </lineage>
</organism>
<dbReference type="OrthoDB" id="9775764at2"/>
<dbReference type="GO" id="GO:0016740">
    <property type="term" value="F:transferase activity"/>
    <property type="evidence" value="ECO:0007669"/>
    <property type="project" value="TreeGrafter"/>
</dbReference>
<evidence type="ECO:0000256" key="5">
    <source>
        <dbReference type="PIRSR" id="PIRSR004762-1"/>
    </source>
</evidence>
<keyword evidence="10" id="KW-1185">Reference proteome</keyword>
<dbReference type="InterPro" id="IPR007197">
    <property type="entry name" value="rSAM"/>
</dbReference>
<dbReference type="STRING" id="880073.Cabys_3684"/>
<dbReference type="KEGG" id="caby:Cabys_3684"/>
<dbReference type="InParanoid" id="H1XPR7"/>
<comment type="cofactor">
    <cofactor evidence="5">
        <name>[4Fe-4S] cluster</name>
        <dbReference type="ChEBI" id="CHEBI:49883"/>
    </cofactor>
    <text evidence="5">Binds 1 [4Fe-4S] cluster. The cluster is coordinated with 3 cysteines and an exchangeable S-adenosyl-L-methionine.</text>
</comment>
<dbReference type="SFLD" id="SFLDS00029">
    <property type="entry name" value="Radical_SAM"/>
    <property type="match status" value="1"/>
</dbReference>
<dbReference type="InterPro" id="IPR024021">
    <property type="entry name" value="FeFe-hyd_HydE_rSAM"/>
</dbReference>
<evidence type="ECO:0000256" key="1">
    <source>
        <dbReference type="ARBA" id="ARBA00022691"/>
    </source>
</evidence>
<feature type="binding site" evidence="6">
    <location>
        <position position="124"/>
    </location>
    <ligand>
        <name>(3R)-3-methyl-D-ornithine</name>
        <dbReference type="ChEBI" id="CHEBI:64642"/>
    </ligand>
</feature>
<evidence type="ECO:0000256" key="6">
    <source>
        <dbReference type="PIRSR" id="PIRSR004762-2"/>
    </source>
</evidence>
<dbReference type="InterPro" id="IPR006638">
    <property type="entry name" value="Elp3/MiaA/NifB-like_rSAM"/>
</dbReference>
<dbReference type="Proteomes" id="UP000183868">
    <property type="component" value="Chromosome"/>
</dbReference>
<dbReference type="InterPro" id="IPR013785">
    <property type="entry name" value="Aldolase_TIM"/>
</dbReference>
<dbReference type="Proteomes" id="UP000004671">
    <property type="component" value="Chromosome"/>
</dbReference>
<keyword evidence="5" id="KW-0004">4Fe-4S</keyword>
<sequence>MLSKNEIIRWLKEKDAQRLEALWLQADRIREQYVGNTVYFRGIIEISNYCARYCKYCGINAGNKTLKRYRLSMDEILTVAQTIERLDYGTVVLQAGEDPALSGEWITELIKRIKNESDLAVTLSLGERTPEELEAWRLAGADRYLLKFETADLRLFNEIHPLQNNGPWKNRLEILHFLKQIGYETGSGIMIGLPGQTYDELAEAILLFQELDLDMIGNGPFIPHPDTPLGKEYERMKNSDQQAPNDALTTCKVNALTRMVCPTVNIPSTTALATIDRQQGRENGLLRGANVIMPDFTPLPYRQWYEIYPGRLQAYKPPEEQHALLLKMLHKIGRTMGRGKGVSLNYLKKRD</sequence>
<evidence type="ECO:0000256" key="4">
    <source>
        <dbReference type="ARBA" id="ARBA00023014"/>
    </source>
</evidence>
<accession>H1XPR7</accession>
<dbReference type="PROSITE" id="PS51918">
    <property type="entry name" value="RADICAL_SAM"/>
    <property type="match status" value="1"/>
</dbReference>
<dbReference type="SFLD" id="SFLDG01280">
    <property type="entry name" value="HydE/PylB-like"/>
    <property type="match status" value="1"/>
</dbReference>
<feature type="binding site" evidence="5">
    <location>
        <position position="57"/>
    </location>
    <ligand>
        <name>[4Fe-4S] cluster</name>
        <dbReference type="ChEBI" id="CHEBI:49883"/>
        <note>4Fe-4S-S-AdoMet</note>
    </ligand>
</feature>
<evidence type="ECO:0000313" key="10">
    <source>
        <dbReference type="Proteomes" id="UP000004671"/>
    </source>
</evidence>
<dbReference type="Pfam" id="PF04055">
    <property type="entry name" value="Radical_SAM"/>
    <property type="match status" value="1"/>
</dbReference>
<keyword evidence="3 5" id="KW-0408">Iron</keyword>
<feature type="binding site" evidence="6">
    <location>
        <position position="149"/>
    </location>
    <ligand>
        <name>S-adenosyl-L-methionine</name>
        <dbReference type="ChEBI" id="CHEBI:59789"/>
    </ligand>
</feature>
<evidence type="ECO:0000313" key="8">
    <source>
        <dbReference type="EMBL" id="APF20430.1"/>
    </source>
</evidence>
<dbReference type="SMART" id="SM00729">
    <property type="entry name" value="Elp3"/>
    <property type="match status" value="1"/>
</dbReference>
<evidence type="ECO:0000256" key="2">
    <source>
        <dbReference type="ARBA" id="ARBA00022723"/>
    </source>
</evidence>
<dbReference type="SFLD" id="SFLDG01082">
    <property type="entry name" value="B12-binding_domain_containing"/>
    <property type="match status" value="1"/>
</dbReference>
<feature type="domain" description="Radical SAM core" evidence="7">
    <location>
        <begin position="36"/>
        <end position="262"/>
    </location>
</feature>
<proteinExistence type="predicted"/>
<dbReference type="RefSeq" id="WP_006928128.1">
    <property type="nucleotide sequence ID" value="NZ_CM001402.1"/>
</dbReference>
<dbReference type="eggNOG" id="COG0502">
    <property type="taxonomic scope" value="Bacteria"/>
</dbReference>
<reference evidence="8 11" key="2">
    <citation type="submission" date="2016-11" db="EMBL/GenBank/DDBJ databases">
        <title>Genomic analysis of Caldithrix abyssi and proposal of a novel bacterial phylum Caldithrichaeota.</title>
        <authorList>
            <person name="Kublanov I."/>
            <person name="Sigalova O."/>
            <person name="Gavrilov S."/>
            <person name="Lebedinsky A."/>
            <person name="Ivanova N."/>
            <person name="Daum C."/>
            <person name="Reddy T."/>
            <person name="Klenk H.P."/>
            <person name="Goker M."/>
            <person name="Reva O."/>
            <person name="Miroshnichenko M."/>
            <person name="Kyprides N."/>
            <person name="Woyke T."/>
            <person name="Gelfand M."/>
        </authorList>
    </citation>
    <scope>NUCLEOTIDE SEQUENCE [LARGE SCALE GENOMIC DNA]</scope>
    <source>
        <strain evidence="8 11">LF13</strain>
    </source>
</reference>
<dbReference type="InterPro" id="IPR058240">
    <property type="entry name" value="rSAM_sf"/>
</dbReference>
<dbReference type="InterPro" id="IPR034422">
    <property type="entry name" value="HydE/PylB-like"/>
</dbReference>
<dbReference type="CDD" id="cd01335">
    <property type="entry name" value="Radical_SAM"/>
    <property type="match status" value="1"/>
</dbReference>
<name>H1XPR7_CALAY</name>
<dbReference type="Gene3D" id="3.20.20.70">
    <property type="entry name" value="Aldolase class I"/>
    <property type="match status" value="1"/>
</dbReference>